<feature type="transmembrane region" description="Helical" evidence="1">
    <location>
        <begin position="392"/>
        <end position="412"/>
    </location>
</feature>
<sequence>MSTEYSTPPAQAVTINPMRLPNTLHLALGAFALLFGLILLLSVTNADQVRSMGIGAIGRLVTGITLLLFGGVHIREAMRYFRFTVVPGDSGLIALPSGESEHRNYLLNVINNGIPVRQRPSGALLSMFYGLVPQLINAPPTIRWHAELQLQRAIYLAAVLVSFSLAWVFAQPTAFAWMAGFYFIVSVMLLRPFATLSAIRKGALDAASNNVPAPRWPAIVTLLLISIAGPLAITLSPVQVPVPPFAVSTVVLPTLAVLGSGLIASALFTVALISQTGSYSASAARHIVDEKMQMADLSGGLLLRLSSRIPQPHHRYVHEHNVSKDTFDGELLVEEEPSVRADQSASGLIEAFRAAWQSPSQQPLLALGLFGLLLGVVGVVLAFVYARSSGNAMVGLVSLAFVASAQFAMASAHKLWNRVDFQSTLYRIRYVGTYHRVQRVAGNAYAGNGTLAEGAVRFGPTRVEVCVAQVTSVAFMHGGARHLTAVDLQHDASNAVIGVMQDYAREAQDCANQFYAQEHQVREVMNHGSRPPELPRTQHPMAET</sequence>
<name>A0ABT8QGU1_9GAMM</name>
<feature type="transmembrane region" description="Helical" evidence="1">
    <location>
        <begin position="153"/>
        <end position="170"/>
    </location>
</feature>
<evidence type="ECO:0008006" key="4">
    <source>
        <dbReference type="Google" id="ProtNLM"/>
    </source>
</evidence>
<feature type="transmembrane region" description="Helical" evidence="1">
    <location>
        <begin position="245"/>
        <end position="273"/>
    </location>
</feature>
<feature type="transmembrane region" description="Helical" evidence="1">
    <location>
        <begin position="176"/>
        <end position="194"/>
    </location>
</feature>
<dbReference type="EMBL" id="JAUKNN010000052">
    <property type="protein sequence ID" value="MDN8671095.1"/>
    <property type="molecule type" value="Genomic_DNA"/>
</dbReference>
<feature type="transmembrane region" description="Helical" evidence="1">
    <location>
        <begin position="364"/>
        <end position="386"/>
    </location>
</feature>
<proteinExistence type="predicted"/>
<keyword evidence="1" id="KW-1133">Transmembrane helix</keyword>
<gene>
    <name evidence="2" type="ORF">Q0S36_17245</name>
</gene>
<dbReference type="Proteomes" id="UP001174315">
    <property type="component" value="Unassembled WGS sequence"/>
</dbReference>
<comment type="caution">
    <text evidence="2">The sequence shown here is derived from an EMBL/GenBank/DDBJ whole genome shotgun (WGS) entry which is preliminary data.</text>
</comment>
<feature type="transmembrane region" description="Helical" evidence="1">
    <location>
        <begin position="56"/>
        <end position="74"/>
    </location>
</feature>
<dbReference type="RefSeq" id="WP_301870142.1">
    <property type="nucleotide sequence ID" value="NZ_JAUKNN010000052.1"/>
</dbReference>
<evidence type="ECO:0000313" key="2">
    <source>
        <dbReference type="EMBL" id="MDN8671095.1"/>
    </source>
</evidence>
<reference evidence="2" key="1">
    <citation type="submission" date="2023-07" db="EMBL/GenBank/DDBJ databases">
        <title>Stenotrophomonas isolates from soil.</title>
        <authorList>
            <person name="Sharma V."/>
            <person name="Zur-Pinska J."/>
            <person name="Hay A.G."/>
        </authorList>
    </citation>
    <scope>NUCLEOTIDE SEQUENCE</scope>
    <source>
        <strain evidence="2">C2</strain>
    </source>
</reference>
<protein>
    <recommendedName>
        <fullName evidence="4">PH domain-containing protein</fullName>
    </recommendedName>
</protein>
<evidence type="ECO:0000313" key="3">
    <source>
        <dbReference type="Proteomes" id="UP001174315"/>
    </source>
</evidence>
<accession>A0ABT8QGU1</accession>
<organism evidence="2 3">
    <name type="scientific">Stenotrophomonas indicatrix</name>
    <dbReference type="NCBI Taxonomy" id="2045451"/>
    <lineage>
        <taxon>Bacteria</taxon>
        <taxon>Pseudomonadati</taxon>
        <taxon>Pseudomonadota</taxon>
        <taxon>Gammaproteobacteria</taxon>
        <taxon>Lysobacterales</taxon>
        <taxon>Lysobacteraceae</taxon>
        <taxon>Stenotrophomonas</taxon>
    </lineage>
</organism>
<keyword evidence="1" id="KW-0812">Transmembrane</keyword>
<feature type="transmembrane region" description="Helical" evidence="1">
    <location>
        <begin position="215"/>
        <end position="233"/>
    </location>
</feature>
<keyword evidence="3" id="KW-1185">Reference proteome</keyword>
<evidence type="ECO:0000256" key="1">
    <source>
        <dbReference type="SAM" id="Phobius"/>
    </source>
</evidence>
<keyword evidence="1" id="KW-0472">Membrane</keyword>